<dbReference type="EMBL" id="UGPG01000001">
    <property type="protein sequence ID" value="STY45546.1"/>
    <property type="molecule type" value="Genomic_DNA"/>
</dbReference>
<accession>A0A378MJ86</accession>
<sequence>MMKWSMIQLRKQPENLLEIDEKVDLEEFLKANNPDVRKATPVHVTGNLQVSQDSVTATLRLQGEWTLPCARTLVDVQVPYDIHSIESFTKSTAQLLDESWHLMEQDIVELTPVVEELLLVEIPMQVFSSDADSETLPKGKEWELQTEEQNLAAKEQTAPKVDPRLAGLAQFFDEEKE</sequence>
<evidence type="ECO:0000313" key="1">
    <source>
        <dbReference type="EMBL" id="STY45546.1"/>
    </source>
</evidence>
<protein>
    <submittedName>
        <fullName evidence="1">Uncharacterized ACR, COG1399</fullName>
    </submittedName>
</protein>
<name>A0A378MJ86_LISGR</name>
<dbReference type="Proteomes" id="UP000254879">
    <property type="component" value="Unassembled WGS sequence"/>
</dbReference>
<gene>
    <name evidence="1" type="ORF">NCTC10815_02927</name>
</gene>
<organism evidence="1 2">
    <name type="scientific">Listeria grayi</name>
    <name type="common">Listeria murrayi</name>
    <dbReference type="NCBI Taxonomy" id="1641"/>
    <lineage>
        <taxon>Bacteria</taxon>
        <taxon>Bacillati</taxon>
        <taxon>Bacillota</taxon>
        <taxon>Bacilli</taxon>
        <taxon>Bacillales</taxon>
        <taxon>Listeriaceae</taxon>
        <taxon>Listeria</taxon>
    </lineage>
</organism>
<dbReference type="Pfam" id="PF02620">
    <property type="entry name" value="YceD"/>
    <property type="match status" value="1"/>
</dbReference>
<reference evidence="1 2" key="1">
    <citation type="submission" date="2018-06" db="EMBL/GenBank/DDBJ databases">
        <authorList>
            <consortium name="Pathogen Informatics"/>
            <person name="Doyle S."/>
        </authorList>
    </citation>
    <scope>NUCLEOTIDE SEQUENCE [LARGE SCALE GENOMIC DNA]</scope>
    <source>
        <strain evidence="2">NCTC 10815</strain>
    </source>
</reference>
<evidence type="ECO:0000313" key="2">
    <source>
        <dbReference type="Proteomes" id="UP000254879"/>
    </source>
</evidence>
<dbReference type="InterPro" id="IPR003772">
    <property type="entry name" value="YceD"/>
</dbReference>
<proteinExistence type="predicted"/>
<dbReference type="AlphaFoldDB" id="A0A378MJ86"/>